<dbReference type="Proteomes" id="UP001303760">
    <property type="component" value="Unassembled WGS sequence"/>
</dbReference>
<dbReference type="AlphaFoldDB" id="A0AAN7CFT6"/>
<protein>
    <submittedName>
        <fullName evidence="2">Uncharacterized protein</fullName>
    </submittedName>
</protein>
<name>A0AAN7CFT6_9PEZI</name>
<reference evidence="2" key="1">
    <citation type="journal article" date="2023" name="Mol. Phylogenet. Evol.">
        <title>Genome-scale phylogeny and comparative genomics of the fungal order Sordariales.</title>
        <authorList>
            <person name="Hensen N."/>
            <person name="Bonometti L."/>
            <person name="Westerberg I."/>
            <person name="Brannstrom I.O."/>
            <person name="Guillou S."/>
            <person name="Cros-Aarteil S."/>
            <person name="Calhoun S."/>
            <person name="Haridas S."/>
            <person name="Kuo A."/>
            <person name="Mondo S."/>
            <person name="Pangilinan J."/>
            <person name="Riley R."/>
            <person name="LaButti K."/>
            <person name="Andreopoulos B."/>
            <person name="Lipzen A."/>
            <person name="Chen C."/>
            <person name="Yan M."/>
            <person name="Daum C."/>
            <person name="Ng V."/>
            <person name="Clum A."/>
            <person name="Steindorff A."/>
            <person name="Ohm R.A."/>
            <person name="Martin F."/>
            <person name="Silar P."/>
            <person name="Natvig D.O."/>
            <person name="Lalanne C."/>
            <person name="Gautier V."/>
            <person name="Ament-Velasquez S.L."/>
            <person name="Kruys A."/>
            <person name="Hutchinson M.I."/>
            <person name="Powell A.J."/>
            <person name="Barry K."/>
            <person name="Miller A.N."/>
            <person name="Grigoriev I.V."/>
            <person name="Debuchy R."/>
            <person name="Gladieux P."/>
            <person name="Hiltunen Thoren M."/>
            <person name="Johannesson H."/>
        </authorList>
    </citation>
    <scope>NUCLEOTIDE SEQUENCE</scope>
    <source>
        <strain evidence="2">CBS 532.94</strain>
    </source>
</reference>
<evidence type="ECO:0000256" key="1">
    <source>
        <dbReference type="SAM" id="MobiDB-lite"/>
    </source>
</evidence>
<dbReference type="GO" id="GO:0008270">
    <property type="term" value="F:zinc ion binding"/>
    <property type="evidence" value="ECO:0007669"/>
    <property type="project" value="InterPro"/>
</dbReference>
<sequence>MAAQLHRAACPCPARARCGAPRGARSSAEPQKCPESLALGSKFSLSRNEDILVLRTVIEPESPKLVTFFYISTLDSISPVTLLTLFFSISSQHACRKRDHRRDRQDGRSRSSNATGQSGKKSKNKKKEKSAEESAPPTLPAGDGPLTSAQKWAFIWKLLENNPEMGDDPAFGHLQSLFDEDMAVLGAAPICANPTCGQVGHTLAVCPVPTDMVEGVVCGCFFCNVLTHDADDCPMMEWVTPITLVTHLITNRAGMPPWNTRIDWVKLAINNWDMVCFVLLPLTRAYVKREYIRLKRWEEVKGLLPITDPLFQNADRKLLQRLAQPTAEHPLKEDSTTMCCCQDACNEHAVYRNEQLKKYLRDPAEVQEEACRFMEARAREVAAAAAELEVPKKVPKKANKDRKKGRRVLKKEALAAAAATGEAENTKGEAVSIAGPCTEKPKEENKHNDSPSDEDKEDMPVSDRLLALADKIDQVYQNLRGIVET</sequence>
<accession>A0AAN7CFT6</accession>
<feature type="region of interest" description="Disordered" evidence="1">
    <location>
        <begin position="417"/>
        <end position="463"/>
    </location>
</feature>
<dbReference type="EMBL" id="MU860038">
    <property type="protein sequence ID" value="KAK4240507.1"/>
    <property type="molecule type" value="Genomic_DNA"/>
</dbReference>
<dbReference type="SUPFAM" id="SSF57756">
    <property type="entry name" value="Retrovirus zinc finger-like domains"/>
    <property type="match status" value="1"/>
</dbReference>
<keyword evidence="3" id="KW-1185">Reference proteome</keyword>
<feature type="compositionally biased region" description="Basic and acidic residues" evidence="1">
    <location>
        <begin position="439"/>
        <end position="450"/>
    </location>
</feature>
<evidence type="ECO:0000313" key="2">
    <source>
        <dbReference type="EMBL" id="KAK4240507.1"/>
    </source>
</evidence>
<evidence type="ECO:0000313" key="3">
    <source>
        <dbReference type="Proteomes" id="UP001303760"/>
    </source>
</evidence>
<dbReference type="GO" id="GO:0003676">
    <property type="term" value="F:nucleic acid binding"/>
    <property type="evidence" value="ECO:0007669"/>
    <property type="project" value="InterPro"/>
</dbReference>
<comment type="caution">
    <text evidence="2">The sequence shown here is derived from an EMBL/GenBank/DDBJ whole genome shotgun (WGS) entry which is preliminary data.</text>
</comment>
<proteinExistence type="predicted"/>
<organism evidence="2 3">
    <name type="scientific">Achaetomium macrosporum</name>
    <dbReference type="NCBI Taxonomy" id="79813"/>
    <lineage>
        <taxon>Eukaryota</taxon>
        <taxon>Fungi</taxon>
        <taxon>Dikarya</taxon>
        <taxon>Ascomycota</taxon>
        <taxon>Pezizomycotina</taxon>
        <taxon>Sordariomycetes</taxon>
        <taxon>Sordariomycetidae</taxon>
        <taxon>Sordariales</taxon>
        <taxon>Chaetomiaceae</taxon>
        <taxon>Achaetomium</taxon>
    </lineage>
</organism>
<dbReference type="InterPro" id="IPR036875">
    <property type="entry name" value="Znf_CCHC_sf"/>
</dbReference>
<gene>
    <name evidence="2" type="ORF">C8A03DRAFT_13157</name>
</gene>
<feature type="region of interest" description="Disordered" evidence="1">
    <location>
        <begin position="97"/>
        <end position="146"/>
    </location>
</feature>
<reference evidence="2" key="2">
    <citation type="submission" date="2023-05" db="EMBL/GenBank/DDBJ databases">
        <authorList>
            <consortium name="Lawrence Berkeley National Laboratory"/>
            <person name="Steindorff A."/>
            <person name="Hensen N."/>
            <person name="Bonometti L."/>
            <person name="Westerberg I."/>
            <person name="Brannstrom I.O."/>
            <person name="Guillou S."/>
            <person name="Cros-Aarteil S."/>
            <person name="Calhoun S."/>
            <person name="Haridas S."/>
            <person name="Kuo A."/>
            <person name="Mondo S."/>
            <person name="Pangilinan J."/>
            <person name="Riley R."/>
            <person name="Labutti K."/>
            <person name="Andreopoulos B."/>
            <person name="Lipzen A."/>
            <person name="Chen C."/>
            <person name="Yanf M."/>
            <person name="Daum C."/>
            <person name="Ng V."/>
            <person name="Clum A."/>
            <person name="Ohm R."/>
            <person name="Martin F."/>
            <person name="Silar P."/>
            <person name="Natvig D."/>
            <person name="Lalanne C."/>
            <person name="Gautier V."/>
            <person name="Ament-Velasquez S.L."/>
            <person name="Kruys A."/>
            <person name="Hutchinson M.I."/>
            <person name="Powell A.J."/>
            <person name="Barry K."/>
            <person name="Miller A.N."/>
            <person name="Grigoriev I.V."/>
            <person name="Debuchy R."/>
            <person name="Gladieux P."/>
            <person name="Thoren M.H."/>
            <person name="Johannesson H."/>
        </authorList>
    </citation>
    <scope>NUCLEOTIDE SEQUENCE</scope>
    <source>
        <strain evidence="2">CBS 532.94</strain>
    </source>
</reference>